<comment type="function">
    <text evidence="1">Catalyzes a mechanistically unusual reaction, the ATP-dependent insertion of CO2 between the N7 and N8 nitrogen atoms of 7,8-diaminopelargonic acid (DAPA, also called 7,8-diammoniononanoate) to form a ureido ring.</text>
</comment>
<dbReference type="Gene3D" id="3.40.50.300">
    <property type="entry name" value="P-loop containing nucleotide triphosphate hydrolases"/>
    <property type="match status" value="1"/>
</dbReference>
<protein>
    <recommendedName>
        <fullName evidence="1">ATP-dependent dethiobiotin synthetase BioD</fullName>
        <ecNumber evidence="1">6.3.3.3</ecNumber>
    </recommendedName>
    <alternativeName>
        <fullName evidence="1">DTB synthetase</fullName>
        <shortName evidence="1">DTBS</shortName>
    </alternativeName>
    <alternativeName>
        <fullName evidence="1">Dethiobiotin synthase</fullName>
    </alternativeName>
</protein>
<dbReference type="AlphaFoldDB" id="A0A4R2H6H5"/>
<keyword evidence="1" id="KW-0093">Biotin biosynthesis</keyword>
<dbReference type="InterPro" id="IPR027417">
    <property type="entry name" value="P-loop_NTPase"/>
</dbReference>
<accession>A0A4R2H6H5</accession>
<dbReference type="InterPro" id="IPR004472">
    <property type="entry name" value="DTB_synth_BioD"/>
</dbReference>
<comment type="caution">
    <text evidence="2">The sequence shown here is derived from an EMBL/GenBank/DDBJ whole genome shotgun (WGS) entry which is preliminary data.</text>
</comment>
<comment type="pathway">
    <text evidence="1">Cofactor biosynthesis; biotin biosynthesis; biotin from 7,8-diaminononanoate: step 1/2.</text>
</comment>
<evidence type="ECO:0000313" key="2">
    <source>
        <dbReference type="EMBL" id="TCO22045.1"/>
    </source>
</evidence>
<feature type="binding site" evidence="1">
    <location>
        <position position="64"/>
    </location>
    <ligand>
        <name>substrate</name>
    </ligand>
</feature>
<organism evidence="2 3">
    <name type="scientific">Kribbella steppae</name>
    <dbReference type="NCBI Taxonomy" id="2512223"/>
    <lineage>
        <taxon>Bacteria</taxon>
        <taxon>Bacillati</taxon>
        <taxon>Actinomycetota</taxon>
        <taxon>Actinomycetes</taxon>
        <taxon>Propionibacteriales</taxon>
        <taxon>Kribbellaceae</taxon>
        <taxon>Kribbella</taxon>
    </lineage>
</organism>
<keyword evidence="1" id="KW-0479">Metal-binding</keyword>
<comment type="cofactor">
    <cofactor evidence="1">
        <name>Mg(2+)</name>
        <dbReference type="ChEBI" id="CHEBI:18420"/>
    </cofactor>
</comment>
<sequence>MTKVLIVTGTDTGVGKTIATAALATIYAGAALRAGSGVVGAALNVGGAGAHRGSSVAVVKPAQTGVTPDEPGDLAEIKRLTGLTDLHEGIRLHDPLAPTTAARREGVPLPTVEAQAKFIDDLATTRDTVLVEGAGGLLVGLDEDGRGLAELAAALSAPFAFVVVTRSGLGTLNHTGLTIQALRARGLPIDGLIIGSWPAEPDLAEQCNLEDLPVTTGVPVIGRIPANAGRLDRAAFTGAAPGWFT</sequence>
<comment type="subunit">
    <text evidence="1">Homodimer.</text>
</comment>
<dbReference type="RefSeq" id="WP_132212176.1">
    <property type="nucleotide sequence ID" value="NZ_SLWN01000010.1"/>
</dbReference>
<feature type="binding site" evidence="1">
    <location>
        <begin position="195"/>
        <end position="196"/>
    </location>
    <ligand>
        <name>ATP</name>
        <dbReference type="ChEBI" id="CHEBI:30616"/>
    </ligand>
</feature>
<dbReference type="PANTHER" id="PTHR43210">
    <property type="entry name" value="DETHIOBIOTIN SYNTHETASE"/>
    <property type="match status" value="1"/>
</dbReference>
<dbReference type="GO" id="GO:0004141">
    <property type="term" value="F:dethiobiotin synthase activity"/>
    <property type="evidence" value="ECO:0007669"/>
    <property type="project" value="UniProtKB-UniRule"/>
</dbReference>
<feature type="binding site" evidence="1">
    <location>
        <position position="132"/>
    </location>
    <ligand>
        <name>Mg(2+)</name>
        <dbReference type="ChEBI" id="CHEBI:18420"/>
    </ligand>
</feature>
<feature type="binding site" evidence="1">
    <location>
        <position position="73"/>
    </location>
    <ligand>
        <name>Mg(2+)</name>
        <dbReference type="ChEBI" id="CHEBI:18420"/>
    </ligand>
</feature>
<dbReference type="CDD" id="cd03109">
    <property type="entry name" value="DTBS"/>
    <property type="match status" value="1"/>
</dbReference>
<reference evidence="2 3" key="1">
    <citation type="journal article" date="2015" name="Stand. Genomic Sci.">
        <title>Genomic Encyclopedia of Bacterial and Archaeal Type Strains, Phase III: the genomes of soil and plant-associated and newly described type strains.</title>
        <authorList>
            <person name="Whitman W.B."/>
            <person name="Woyke T."/>
            <person name="Klenk H.P."/>
            <person name="Zhou Y."/>
            <person name="Lilburn T.G."/>
            <person name="Beck B.J."/>
            <person name="De Vos P."/>
            <person name="Vandamme P."/>
            <person name="Eisen J.A."/>
            <person name="Garrity G."/>
            <person name="Hugenholtz P."/>
            <person name="Kyrpides N.C."/>
        </authorList>
    </citation>
    <scope>NUCLEOTIDE SEQUENCE [LARGE SCALE GENOMIC DNA]</scope>
    <source>
        <strain evidence="2 3">VKM Ac-2572</strain>
    </source>
</reference>
<keyword evidence="1" id="KW-0067">ATP-binding</keyword>
<comment type="subcellular location">
    <subcellularLocation>
        <location evidence="1">Cytoplasm</location>
    </subcellularLocation>
</comment>
<dbReference type="GO" id="GO:0009102">
    <property type="term" value="P:biotin biosynthetic process"/>
    <property type="evidence" value="ECO:0007669"/>
    <property type="project" value="UniProtKB-UniRule"/>
</dbReference>
<comment type="caution">
    <text evidence="1">Lacks conserved residue(s) required for the propagation of feature annotation.</text>
</comment>
<feature type="binding site" evidence="1">
    <location>
        <position position="17"/>
    </location>
    <ligand>
        <name>Mg(2+)</name>
        <dbReference type="ChEBI" id="CHEBI:18420"/>
    </ligand>
</feature>
<dbReference type="OrthoDB" id="9802610at2"/>
<comment type="similarity">
    <text evidence="1">Belongs to the dethiobiotin synthetase family.</text>
</comment>
<dbReference type="EMBL" id="SLWN01000010">
    <property type="protein sequence ID" value="TCO22045.1"/>
    <property type="molecule type" value="Genomic_DNA"/>
</dbReference>
<dbReference type="GO" id="GO:0005524">
    <property type="term" value="F:ATP binding"/>
    <property type="evidence" value="ECO:0007669"/>
    <property type="project" value="UniProtKB-UniRule"/>
</dbReference>
<evidence type="ECO:0000256" key="1">
    <source>
        <dbReference type="HAMAP-Rule" id="MF_00336"/>
    </source>
</evidence>
<keyword evidence="3" id="KW-1185">Reference proteome</keyword>
<feature type="active site" evidence="1">
    <location>
        <position position="60"/>
    </location>
</feature>
<feature type="binding site" evidence="1">
    <location>
        <begin position="132"/>
        <end position="135"/>
    </location>
    <ligand>
        <name>ATP</name>
        <dbReference type="ChEBI" id="CHEBI:30616"/>
    </ligand>
</feature>
<gene>
    <name evidence="1" type="primary">bioD</name>
    <name evidence="2" type="ORF">EV652_11030</name>
</gene>
<dbReference type="PANTHER" id="PTHR43210:SF5">
    <property type="entry name" value="DETHIOBIOTIN SYNTHETASE"/>
    <property type="match status" value="1"/>
</dbReference>
<comment type="catalytic activity">
    <reaction evidence="1">
        <text>(7R,8S)-7,8-diammoniononanoate + CO2 + ATP = (4R,5S)-dethiobiotin + ADP + phosphate + 3 H(+)</text>
        <dbReference type="Rhea" id="RHEA:15805"/>
        <dbReference type="ChEBI" id="CHEBI:15378"/>
        <dbReference type="ChEBI" id="CHEBI:16526"/>
        <dbReference type="ChEBI" id="CHEBI:30616"/>
        <dbReference type="ChEBI" id="CHEBI:43474"/>
        <dbReference type="ChEBI" id="CHEBI:149469"/>
        <dbReference type="ChEBI" id="CHEBI:149473"/>
        <dbReference type="ChEBI" id="CHEBI:456216"/>
        <dbReference type="EC" id="6.3.3.3"/>
    </reaction>
</comment>
<dbReference type="UniPathway" id="UPA00078">
    <property type="reaction ID" value="UER00161"/>
</dbReference>
<dbReference type="Pfam" id="PF13500">
    <property type="entry name" value="AAA_26"/>
    <property type="match status" value="1"/>
</dbReference>
<feature type="binding site" evidence="1">
    <location>
        <begin position="13"/>
        <end position="18"/>
    </location>
    <ligand>
        <name>ATP</name>
        <dbReference type="ChEBI" id="CHEBI:30616"/>
    </ligand>
</feature>
<keyword evidence="1" id="KW-0963">Cytoplasm</keyword>
<keyword evidence="1" id="KW-0460">Magnesium</keyword>
<feature type="binding site" evidence="1">
    <location>
        <position position="73"/>
    </location>
    <ligand>
        <name>ATP</name>
        <dbReference type="ChEBI" id="CHEBI:30616"/>
    </ligand>
</feature>
<dbReference type="PIRSF" id="PIRSF006755">
    <property type="entry name" value="DTB_synth"/>
    <property type="match status" value="1"/>
</dbReference>
<dbReference type="HAMAP" id="MF_00336">
    <property type="entry name" value="BioD"/>
    <property type="match status" value="1"/>
</dbReference>
<evidence type="ECO:0000313" key="3">
    <source>
        <dbReference type="Proteomes" id="UP000294508"/>
    </source>
</evidence>
<keyword evidence="1" id="KW-0436">Ligase</keyword>
<dbReference type="GO" id="GO:0005829">
    <property type="term" value="C:cytosol"/>
    <property type="evidence" value="ECO:0007669"/>
    <property type="project" value="TreeGrafter"/>
</dbReference>
<name>A0A4R2H6H5_9ACTN</name>
<dbReference type="GO" id="GO:0000287">
    <property type="term" value="F:magnesium ion binding"/>
    <property type="evidence" value="ECO:0007669"/>
    <property type="project" value="UniProtKB-UniRule"/>
</dbReference>
<proteinExistence type="inferred from homology"/>
<dbReference type="SUPFAM" id="SSF52540">
    <property type="entry name" value="P-loop containing nucleoside triphosphate hydrolases"/>
    <property type="match status" value="1"/>
</dbReference>
<dbReference type="EC" id="6.3.3.3" evidence="1"/>
<dbReference type="Proteomes" id="UP000294508">
    <property type="component" value="Unassembled WGS sequence"/>
</dbReference>
<keyword evidence="1" id="KW-0547">Nucleotide-binding</keyword>